<dbReference type="PRINTS" id="PR00081">
    <property type="entry name" value="GDHRDH"/>
</dbReference>
<keyword evidence="7" id="KW-1185">Reference proteome</keyword>
<evidence type="ECO:0000313" key="6">
    <source>
        <dbReference type="EMBL" id="MDY7230232.1"/>
    </source>
</evidence>
<feature type="region of interest" description="Disordered" evidence="4">
    <location>
        <begin position="264"/>
        <end position="287"/>
    </location>
</feature>
<dbReference type="SUPFAM" id="SSF51735">
    <property type="entry name" value="NAD(P)-binding Rossmann-fold domains"/>
    <property type="match status" value="1"/>
</dbReference>
<dbReference type="EMBL" id="JAXIVS010000010">
    <property type="protein sequence ID" value="MDY7230232.1"/>
    <property type="molecule type" value="Genomic_DNA"/>
</dbReference>
<organism evidence="6 7">
    <name type="scientific">Hyalangium rubrum</name>
    <dbReference type="NCBI Taxonomy" id="3103134"/>
    <lineage>
        <taxon>Bacteria</taxon>
        <taxon>Pseudomonadati</taxon>
        <taxon>Myxococcota</taxon>
        <taxon>Myxococcia</taxon>
        <taxon>Myxococcales</taxon>
        <taxon>Cystobacterineae</taxon>
        <taxon>Archangiaceae</taxon>
        <taxon>Hyalangium</taxon>
    </lineage>
</organism>
<evidence type="ECO:0000256" key="4">
    <source>
        <dbReference type="SAM" id="MobiDB-lite"/>
    </source>
</evidence>
<evidence type="ECO:0000259" key="5">
    <source>
        <dbReference type="SMART" id="SM00822"/>
    </source>
</evidence>
<comment type="caution">
    <text evidence="6">The sequence shown here is derived from an EMBL/GenBank/DDBJ whole genome shotgun (WGS) entry which is preliminary data.</text>
</comment>
<dbReference type="SMART" id="SM00822">
    <property type="entry name" value="PKS_KR"/>
    <property type="match status" value="1"/>
</dbReference>
<sequence length="334" mass="36393">MKRAWKGKVIVITGASSGIGRATALVLAKKGAHLVLAARREEPLDELAQQCEALGIRCLSIPTDVSEADAVRALAAQAVQAFGRIDGWVNNAGVYLLGRLEETPDEAFRQVMETNFFGTVYGARAALAQFRRQGRGTLVNVSSVFGSTAGPYVSAYAASKFAVRGFSSSIRQEFEGTGIHVCTVLPAAVDTPLWQHSANYTGWRLRPVEPIYSPERVARAIARVLERPRRELFIGPSRRVFAALHTLLPWASEKAMRSMTESKHFEDRRQSRTSGNLFQPMAQGTGRSAGYRSPARLWFKRLLLAGGLLASVASLRRSAAGRRLGLRVVEALGA</sequence>
<comment type="similarity">
    <text evidence="1 3">Belongs to the short-chain dehydrogenases/reductases (SDR) family.</text>
</comment>
<protein>
    <submittedName>
        <fullName evidence="6">SDR family oxidoreductase</fullName>
    </submittedName>
</protein>
<dbReference type="PANTHER" id="PTHR44196:SF1">
    <property type="entry name" value="DEHYDROGENASE_REDUCTASE SDR FAMILY MEMBER 7B"/>
    <property type="match status" value="1"/>
</dbReference>
<dbReference type="PRINTS" id="PR00080">
    <property type="entry name" value="SDRFAMILY"/>
</dbReference>
<dbReference type="Pfam" id="PF00106">
    <property type="entry name" value="adh_short"/>
    <property type="match status" value="1"/>
</dbReference>
<feature type="domain" description="Ketoreductase" evidence="5">
    <location>
        <begin position="8"/>
        <end position="177"/>
    </location>
</feature>
<dbReference type="Proteomes" id="UP001291309">
    <property type="component" value="Unassembled WGS sequence"/>
</dbReference>
<dbReference type="PANTHER" id="PTHR44196">
    <property type="entry name" value="DEHYDROGENASE/REDUCTASE SDR FAMILY MEMBER 7B"/>
    <property type="match status" value="1"/>
</dbReference>
<gene>
    <name evidence="6" type="ORF">SYV04_27800</name>
</gene>
<dbReference type="InterPro" id="IPR020904">
    <property type="entry name" value="Sc_DH/Rdtase_CS"/>
</dbReference>
<evidence type="ECO:0000256" key="2">
    <source>
        <dbReference type="ARBA" id="ARBA00023002"/>
    </source>
</evidence>
<dbReference type="Gene3D" id="3.40.50.720">
    <property type="entry name" value="NAD(P)-binding Rossmann-like Domain"/>
    <property type="match status" value="1"/>
</dbReference>
<dbReference type="PROSITE" id="PS00061">
    <property type="entry name" value="ADH_SHORT"/>
    <property type="match status" value="1"/>
</dbReference>
<accession>A0ABU5HBP8</accession>
<dbReference type="NCBIfam" id="NF004825">
    <property type="entry name" value="PRK06181.1"/>
    <property type="match status" value="1"/>
</dbReference>
<dbReference type="InterPro" id="IPR002347">
    <property type="entry name" value="SDR_fam"/>
</dbReference>
<keyword evidence="2" id="KW-0560">Oxidoreductase</keyword>
<evidence type="ECO:0000256" key="1">
    <source>
        <dbReference type="ARBA" id="ARBA00006484"/>
    </source>
</evidence>
<dbReference type="RefSeq" id="WP_321548953.1">
    <property type="nucleotide sequence ID" value="NZ_JAXIVS010000010.1"/>
</dbReference>
<evidence type="ECO:0000313" key="7">
    <source>
        <dbReference type="Proteomes" id="UP001291309"/>
    </source>
</evidence>
<reference evidence="6 7" key="1">
    <citation type="submission" date="2023-12" db="EMBL/GenBank/DDBJ databases">
        <title>the genome sequence of Hyalangium sp. s54d21.</title>
        <authorList>
            <person name="Zhang X."/>
        </authorList>
    </citation>
    <scope>NUCLEOTIDE SEQUENCE [LARGE SCALE GENOMIC DNA]</scope>
    <source>
        <strain evidence="7">s54d21</strain>
    </source>
</reference>
<dbReference type="InterPro" id="IPR057326">
    <property type="entry name" value="KR_dom"/>
</dbReference>
<dbReference type="InterPro" id="IPR036291">
    <property type="entry name" value="NAD(P)-bd_dom_sf"/>
</dbReference>
<name>A0ABU5HBP8_9BACT</name>
<evidence type="ECO:0000256" key="3">
    <source>
        <dbReference type="RuleBase" id="RU000363"/>
    </source>
</evidence>
<proteinExistence type="inferred from homology"/>
<dbReference type="NCBIfam" id="NF005495">
    <property type="entry name" value="PRK07109.1"/>
    <property type="match status" value="1"/>
</dbReference>